<dbReference type="OrthoDB" id="9808870at2"/>
<protein>
    <submittedName>
        <fullName evidence="2">HupE / UreJ protein</fullName>
    </submittedName>
</protein>
<dbReference type="RefSeq" id="WP_091989749.1">
    <property type="nucleotide sequence ID" value="NZ_FOYV01000001.1"/>
</dbReference>
<keyword evidence="1" id="KW-0472">Membrane</keyword>
<dbReference type="EMBL" id="FOYV01000001">
    <property type="protein sequence ID" value="SFR49348.1"/>
    <property type="molecule type" value="Genomic_DNA"/>
</dbReference>
<sequence>MRGFSHVLRFMAFGLLLSLIASLAYGHKASDSFVYYDQDESTLRVDVALRDLALVLPLDRNHDQLLSGAELRASRGKITGWTEQGLRLSNDSGVCRLKGQQWGLSSHSDGPYAAALYQVICPDNGMPTTLQYNLLFEQDPLHRGLLSIDTGAATTLKVATPDQKTVALAVNGDGTALALFGTFLYEGVLHLLIGLDHILFLLVLILPATLRKGNGFPGSRPGDTFRTRLWSLAGIVTAFTVAHSITLGLAAFNVVALPIAWVETFIALSIALAALNVVWPVLGRKTWKLAFGFGLVHGFGFASVLGDLTNGVSDLALALAGFNIGVELGQLALLVVAFPALYLLASHRVYERAVVPVLLVATGALSLLWVVERAPVF</sequence>
<dbReference type="Pfam" id="PF13795">
    <property type="entry name" value="HupE_UreJ_2"/>
    <property type="match status" value="1"/>
</dbReference>
<proteinExistence type="predicted"/>
<feature type="transmembrane region" description="Helical" evidence="1">
    <location>
        <begin position="353"/>
        <end position="371"/>
    </location>
</feature>
<name>A0A1I6H4J4_9GAMM</name>
<feature type="transmembrane region" description="Helical" evidence="1">
    <location>
        <begin position="229"/>
        <end position="252"/>
    </location>
</feature>
<dbReference type="InterPro" id="IPR032809">
    <property type="entry name" value="Put_HupE_UreJ"/>
</dbReference>
<evidence type="ECO:0000313" key="2">
    <source>
        <dbReference type="EMBL" id="SFR49348.1"/>
    </source>
</evidence>
<dbReference type="Proteomes" id="UP000199290">
    <property type="component" value="Unassembled WGS sequence"/>
</dbReference>
<accession>A0A1I6H4J4</accession>
<feature type="transmembrane region" description="Helical" evidence="1">
    <location>
        <begin position="315"/>
        <end position="341"/>
    </location>
</feature>
<organism evidence="2 3">
    <name type="scientific">Marinobacter gudaonensis</name>
    <dbReference type="NCBI Taxonomy" id="375760"/>
    <lineage>
        <taxon>Bacteria</taxon>
        <taxon>Pseudomonadati</taxon>
        <taxon>Pseudomonadota</taxon>
        <taxon>Gammaproteobacteria</taxon>
        <taxon>Pseudomonadales</taxon>
        <taxon>Marinobacteraceae</taxon>
        <taxon>Marinobacter</taxon>
    </lineage>
</organism>
<feature type="transmembrane region" description="Helical" evidence="1">
    <location>
        <begin position="258"/>
        <end position="282"/>
    </location>
</feature>
<reference evidence="3" key="1">
    <citation type="submission" date="2016-10" db="EMBL/GenBank/DDBJ databases">
        <authorList>
            <person name="Varghese N."/>
            <person name="Submissions S."/>
        </authorList>
    </citation>
    <scope>NUCLEOTIDE SEQUENCE [LARGE SCALE GENOMIC DNA]</scope>
    <source>
        <strain evidence="3">CGMCC 1.6294</strain>
    </source>
</reference>
<feature type="transmembrane region" description="Helical" evidence="1">
    <location>
        <begin position="289"/>
        <end position="309"/>
    </location>
</feature>
<evidence type="ECO:0000313" key="3">
    <source>
        <dbReference type="Proteomes" id="UP000199290"/>
    </source>
</evidence>
<dbReference type="AlphaFoldDB" id="A0A1I6H4J4"/>
<keyword evidence="1" id="KW-0812">Transmembrane</keyword>
<feature type="transmembrane region" description="Helical" evidence="1">
    <location>
        <begin position="188"/>
        <end position="208"/>
    </location>
</feature>
<gene>
    <name evidence="2" type="ORF">SAMN04488073_2273</name>
</gene>
<keyword evidence="3" id="KW-1185">Reference proteome</keyword>
<dbReference type="PROSITE" id="PS00549">
    <property type="entry name" value="BACTERIOFERRITIN"/>
    <property type="match status" value="1"/>
</dbReference>
<keyword evidence="1" id="KW-1133">Transmembrane helix</keyword>
<dbReference type="STRING" id="375760.SAMN04488073_2273"/>
<evidence type="ECO:0000256" key="1">
    <source>
        <dbReference type="SAM" id="Phobius"/>
    </source>
</evidence>